<sequence length="93" mass="9586">MHENQELVPVASFESLSEAEVALGLLEAEGIEAVVQDRPLASLLPPIALANGGLVLLVLPDELEKAREVLATPDAAGSEEAPLPPGGAPGERE</sequence>
<dbReference type="AlphaFoldDB" id="Q2IH04"/>
<proteinExistence type="predicted"/>
<dbReference type="InterPro" id="IPR011322">
    <property type="entry name" value="N-reg_PII-like_a/b"/>
</dbReference>
<evidence type="ECO:0000313" key="4">
    <source>
        <dbReference type="Proteomes" id="UP000001935"/>
    </source>
</evidence>
<reference evidence="3" key="1">
    <citation type="submission" date="2006-01" db="EMBL/GenBank/DDBJ databases">
        <title>Complete sequence of Anaeromyxobacter dehalogenans 2CP-C.</title>
        <authorList>
            <consortium name="US DOE Joint Genome Institute"/>
            <person name="Copeland A."/>
            <person name="Lucas S."/>
            <person name="Lapidus A."/>
            <person name="Barry K."/>
            <person name="Detter J.C."/>
            <person name="Glavina T."/>
            <person name="Hammon N."/>
            <person name="Israni S."/>
            <person name="Pitluck S."/>
            <person name="Brettin T."/>
            <person name="Bruce D."/>
            <person name="Han C."/>
            <person name="Tapia R."/>
            <person name="Gilna P."/>
            <person name="Kiss H."/>
            <person name="Schmutz J."/>
            <person name="Larimer F."/>
            <person name="Land M."/>
            <person name="Kyrpides N."/>
            <person name="Anderson I."/>
            <person name="Sanford R.A."/>
            <person name="Ritalahti K.M."/>
            <person name="Thomas H.S."/>
            <person name="Kirby J.R."/>
            <person name="Zhulin I.B."/>
            <person name="Loeffler F.E."/>
            <person name="Richardson P."/>
        </authorList>
    </citation>
    <scope>NUCLEOTIDE SEQUENCE</scope>
    <source>
        <strain evidence="3">2CP-C</strain>
    </source>
</reference>
<dbReference type="KEGG" id="ade:Adeh_4098"/>
<feature type="region of interest" description="Disordered" evidence="1">
    <location>
        <begin position="71"/>
        <end position="93"/>
    </location>
</feature>
<feature type="domain" description="DUF2007" evidence="2">
    <location>
        <begin position="10"/>
        <end position="71"/>
    </location>
</feature>
<dbReference type="HOGENOM" id="CLU_2505529_0_0_7"/>
<dbReference type="Pfam" id="PF09413">
    <property type="entry name" value="DUF2007"/>
    <property type="match status" value="1"/>
</dbReference>
<dbReference type="RefSeq" id="WP_011423144.1">
    <property type="nucleotide sequence ID" value="NC_007760.1"/>
</dbReference>
<protein>
    <recommendedName>
        <fullName evidence="2">DUF2007 domain-containing protein</fullName>
    </recommendedName>
</protein>
<dbReference type="EMBL" id="CP000251">
    <property type="protein sequence ID" value="ABC83862.1"/>
    <property type="molecule type" value="Genomic_DNA"/>
</dbReference>
<gene>
    <name evidence="3" type="ordered locus">Adeh_4098</name>
</gene>
<evidence type="ECO:0000313" key="3">
    <source>
        <dbReference type="EMBL" id="ABC83862.1"/>
    </source>
</evidence>
<dbReference type="InterPro" id="IPR018551">
    <property type="entry name" value="DUF2007"/>
</dbReference>
<name>Q2IH04_ANADE</name>
<dbReference type="SUPFAM" id="SSF54913">
    <property type="entry name" value="GlnB-like"/>
    <property type="match status" value="1"/>
</dbReference>
<accession>Q2IH04</accession>
<organism evidence="3 4">
    <name type="scientific">Anaeromyxobacter dehalogenans (strain 2CP-C)</name>
    <dbReference type="NCBI Taxonomy" id="290397"/>
    <lineage>
        <taxon>Bacteria</taxon>
        <taxon>Pseudomonadati</taxon>
        <taxon>Myxococcota</taxon>
        <taxon>Myxococcia</taxon>
        <taxon>Myxococcales</taxon>
        <taxon>Cystobacterineae</taxon>
        <taxon>Anaeromyxobacteraceae</taxon>
        <taxon>Anaeromyxobacter</taxon>
    </lineage>
</organism>
<dbReference type="Gene3D" id="3.30.70.790">
    <property type="entry name" value="UreE, C-terminal domain"/>
    <property type="match status" value="1"/>
</dbReference>
<evidence type="ECO:0000256" key="1">
    <source>
        <dbReference type="SAM" id="MobiDB-lite"/>
    </source>
</evidence>
<dbReference type="Proteomes" id="UP000001935">
    <property type="component" value="Chromosome"/>
</dbReference>
<evidence type="ECO:0000259" key="2">
    <source>
        <dbReference type="Pfam" id="PF09413"/>
    </source>
</evidence>